<name>A0A5B7JSY5_PORTR</name>
<keyword evidence="3" id="KW-1185">Reference proteome</keyword>
<evidence type="ECO:0000313" key="3">
    <source>
        <dbReference type="Proteomes" id="UP000324222"/>
    </source>
</evidence>
<feature type="region of interest" description="Disordered" evidence="1">
    <location>
        <begin position="111"/>
        <end position="141"/>
    </location>
</feature>
<dbReference type="Proteomes" id="UP000324222">
    <property type="component" value="Unassembled WGS sequence"/>
</dbReference>
<evidence type="ECO:0000313" key="2">
    <source>
        <dbReference type="EMBL" id="MPC99252.1"/>
    </source>
</evidence>
<proteinExistence type="predicted"/>
<dbReference type="AlphaFoldDB" id="A0A5B7JSY5"/>
<evidence type="ECO:0000256" key="1">
    <source>
        <dbReference type="SAM" id="MobiDB-lite"/>
    </source>
</evidence>
<feature type="region of interest" description="Disordered" evidence="1">
    <location>
        <begin position="40"/>
        <end position="70"/>
    </location>
</feature>
<comment type="caution">
    <text evidence="2">The sequence shown here is derived from an EMBL/GenBank/DDBJ whole genome shotgun (WGS) entry which is preliminary data.</text>
</comment>
<organism evidence="2 3">
    <name type="scientific">Portunus trituberculatus</name>
    <name type="common">Swimming crab</name>
    <name type="synonym">Neptunus trituberculatus</name>
    <dbReference type="NCBI Taxonomy" id="210409"/>
    <lineage>
        <taxon>Eukaryota</taxon>
        <taxon>Metazoa</taxon>
        <taxon>Ecdysozoa</taxon>
        <taxon>Arthropoda</taxon>
        <taxon>Crustacea</taxon>
        <taxon>Multicrustacea</taxon>
        <taxon>Malacostraca</taxon>
        <taxon>Eumalacostraca</taxon>
        <taxon>Eucarida</taxon>
        <taxon>Decapoda</taxon>
        <taxon>Pleocyemata</taxon>
        <taxon>Brachyura</taxon>
        <taxon>Eubrachyura</taxon>
        <taxon>Portunoidea</taxon>
        <taxon>Portunidae</taxon>
        <taxon>Portuninae</taxon>
        <taxon>Portunus</taxon>
    </lineage>
</organism>
<gene>
    <name evidence="2" type="ORF">E2C01_094654</name>
</gene>
<protein>
    <submittedName>
        <fullName evidence="2">Uncharacterized protein</fullName>
    </submittedName>
</protein>
<sequence length="141" mass="15263">MRKKKHFLNFCKQISLSSRHPAVRHSTDGTAITALPRAGLEGLGRDEGGSKEVTETCDGGHREERSEEEGCLAAGGVRDLPRQCAREVKAHFHQTSSDDDSDLRSWRRLEGRGGEHIAAGATKRGGGVPTKAVSKKTNVMS</sequence>
<reference evidence="2 3" key="1">
    <citation type="submission" date="2019-05" db="EMBL/GenBank/DDBJ databases">
        <title>Another draft genome of Portunus trituberculatus and its Hox gene families provides insights of decapod evolution.</title>
        <authorList>
            <person name="Jeong J.-H."/>
            <person name="Song I."/>
            <person name="Kim S."/>
            <person name="Choi T."/>
            <person name="Kim D."/>
            <person name="Ryu S."/>
            <person name="Kim W."/>
        </authorList>
    </citation>
    <scope>NUCLEOTIDE SEQUENCE [LARGE SCALE GENOMIC DNA]</scope>
    <source>
        <tissue evidence="2">Muscle</tissue>
    </source>
</reference>
<dbReference type="EMBL" id="VSRR010117565">
    <property type="protein sequence ID" value="MPC99252.1"/>
    <property type="molecule type" value="Genomic_DNA"/>
</dbReference>
<feature type="compositionally biased region" description="Basic and acidic residues" evidence="1">
    <location>
        <begin position="43"/>
        <end position="65"/>
    </location>
</feature>
<accession>A0A5B7JSY5</accession>